<gene>
    <name evidence="1" type="ORF">CLIB1444_08S04984</name>
</gene>
<evidence type="ECO:0000313" key="2">
    <source>
        <dbReference type="Proteomes" id="UP001152531"/>
    </source>
</evidence>
<organism evidence="1 2">
    <name type="scientific">[Candida] jaroonii</name>
    <dbReference type="NCBI Taxonomy" id="467808"/>
    <lineage>
        <taxon>Eukaryota</taxon>
        <taxon>Fungi</taxon>
        <taxon>Dikarya</taxon>
        <taxon>Ascomycota</taxon>
        <taxon>Saccharomycotina</taxon>
        <taxon>Pichiomycetes</taxon>
        <taxon>Debaryomycetaceae</taxon>
        <taxon>Yamadazyma</taxon>
    </lineage>
</organism>
<dbReference type="Proteomes" id="UP001152531">
    <property type="component" value="Unassembled WGS sequence"/>
</dbReference>
<comment type="caution">
    <text evidence="1">The sequence shown here is derived from an EMBL/GenBank/DDBJ whole genome shotgun (WGS) entry which is preliminary data.</text>
</comment>
<proteinExistence type="predicted"/>
<evidence type="ECO:0000313" key="1">
    <source>
        <dbReference type="EMBL" id="CAH6722239.1"/>
    </source>
</evidence>
<keyword evidence="2" id="KW-1185">Reference proteome</keyword>
<name>A0ACA9YBW7_9ASCO</name>
<accession>A0ACA9YBW7</accession>
<dbReference type="EMBL" id="CALSDN010000008">
    <property type="protein sequence ID" value="CAH6722239.1"/>
    <property type="molecule type" value="Genomic_DNA"/>
</dbReference>
<sequence length="514" mass="56724">MDQNNTLINKKAPVSVNITEYESCSQEGEVAKFTFVDWIKKPTVSKIAVSAGLYTFSTLSAPVVIELYFARACDSVRKADGTCSAVESQILVSNFSQANLVLSQVLIVLAISQLGRLSDYIGMKNCMLLMTTSDLLGGILTFLTLVGSKKFNFKSLLLFQSLCNLFGGVPGITAIASAYTAEITSSQNKAAALSLVGASLAIGQFLGTSFCTFILNLGDKLNFERESFNKIPFYVQYAVLSILLVFVIFLLPEPSKKIHLEDSIEVESVEVTGWRKYNPLRLINVLEPIKLLALPEDVVPEERKGEISKMRFSVISLVLSSTASQSVSACISTVLIQYCVYLLDWKSKEISTAILMVSGSTIFILTIFFPFFNKYFLLKYLGLNFNEHHFDTIDFIPLILAASCDLIFSFLVIFITSTPAMMGLLVLLGFDAIISPTVTSAITKYYPEHLTSKVVIALNLVGALIRVVGPLVLLSIYKFGLKHNFATLAFYFQNVFLSVVFVFLIVDKIISKSR</sequence>
<protein>
    <submittedName>
        <fullName evidence="1">Uncharacterized protein</fullName>
    </submittedName>
</protein>
<reference evidence="1" key="1">
    <citation type="submission" date="2022-06" db="EMBL/GenBank/DDBJ databases">
        <authorList>
            <person name="Legras J.-L."/>
            <person name="Devillers H."/>
            <person name="Grondin C."/>
        </authorList>
    </citation>
    <scope>NUCLEOTIDE SEQUENCE</scope>
    <source>
        <strain evidence="1">CLIB 1444</strain>
    </source>
</reference>